<reference evidence="1 2" key="1">
    <citation type="submission" date="2016-01" db="EMBL/GenBank/DDBJ databases">
        <authorList>
            <person name="Oliw E.H."/>
        </authorList>
    </citation>
    <scope>NUCLEOTIDE SEQUENCE [LARGE SCALE GENOMIC DNA]</scope>
    <source>
        <strain evidence="1 2">DNF00307</strain>
    </source>
</reference>
<dbReference type="RefSeq" id="WP_060933177.1">
    <property type="nucleotide sequence ID" value="NZ_KQ960550.1"/>
</dbReference>
<protein>
    <submittedName>
        <fullName evidence="1">Uncharacterized protein</fullName>
    </submittedName>
</protein>
<sequence length="168" mass="20674">MKYLAVWNKLYKRENICNVLFEDVVSEDFDYNLKVFLKSKRAICVNDILYYYYQNPNSITHKDIIDNKLIKSRFIYSINTYANAVKRVEGHIKYEAWALWKLYRRMFSVRYYAKDTKFENLVEIIIKQVHNKYWKKVKKNNNLSLTQKSFMYFFMSFPQFYKILLFIH</sequence>
<dbReference type="PATRIC" id="fig|419005.5.peg.1659"/>
<dbReference type="EMBL" id="LSDL01000109">
    <property type="protein sequence ID" value="KXB75992.1"/>
    <property type="molecule type" value="Genomic_DNA"/>
</dbReference>
<evidence type="ECO:0000313" key="1">
    <source>
        <dbReference type="EMBL" id="KXB75992.1"/>
    </source>
</evidence>
<evidence type="ECO:0000313" key="2">
    <source>
        <dbReference type="Proteomes" id="UP000070531"/>
    </source>
</evidence>
<gene>
    <name evidence="1" type="ORF">HMPREF1860_01661</name>
</gene>
<dbReference type="STRING" id="419005.HMPREF1860_01661"/>
<dbReference type="InterPro" id="IPR029044">
    <property type="entry name" value="Nucleotide-diphossugar_trans"/>
</dbReference>
<proteinExistence type="predicted"/>
<organism evidence="1">
    <name type="scientific">Prevotella amnii</name>
    <dbReference type="NCBI Taxonomy" id="419005"/>
    <lineage>
        <taxon>Bacteria</taxon>
        <taxon>Pseudomonadati</taxon>
        <taxon>Bacteroidota</taxon>
        <taxon>Bacteroidia</taxon>
        <taxon>Bacteroidales</taxon>
        <taxon>Prevotellaceae</taxon>
        <taxon>Prevotella</taxon>
    </lineage>
</organism>
<dbReference type="Proteomes" id="UP000070531">
    <property type="component" value="Unassembled WGS sequence"/>
</dbReference>
<dbReference type="AlphaFoldDB" id="A0A134B7T3"/>
<accession>A0A134B7T3</accession>
<name>A0A134B7T3_9BACT</name>
<comment type="caution">
    <text evidence="1">The sequence shown here is derived from an EMBL/GenBank/DDBJ whole genome shotgun (WGS) entry which is preliminary data.</text>
</comment>
<dbReference type="SUPFAM" id="SSF53448">
    <property type="entry name" value="Nucleotide-diphospho-sugar transferases"/>
    <property type="match status" value="1"/>
</dbReference>